<name>A0A1V9XX39_9ACAR</name>
<evidence type="ECO:0000313" key="1">
    <source>
        <dbReference type="EMBL" id="OQR77938.1"/>
    </source>
</evidence>
<dbReference type="InParanoid" id="A0A1V9XX39"/>
<organism evidence="1 2">
    <name type="scientific">Tropilaelaps mercedesae</name>
    <dbReference type="NCBI Taxonomy" id="418985"/>
    <lineage>
        <taxon>Eukaryota</taxon>
        <taxon>Metazoa</taxon>
        <taxon>Ecdysozoa</taxon>
        <taxon>Arthropoda</taxon>
        <taxon>Chelicerata</taxon>
        <taxon>Arachnida</taxon>
        <taxon>Acari</taxon>
        <taxon>Parasitiformes</taxon>
        <taxon>Mesostigmata</taxon>
        <taxon>Gamasina</taxon>
        <taxon>Dermanyssoidea</taxon>
        <taxon>Laelapidae</taxon>
        <taxon>Tropilaelaps</taxon>
    </lineage>
</organism>
<reference evidence="1 2" key="1">
    <citation type="journal article" date="2017" name="Gigascience">
        <title>Draft genome of the honey bee ectoparasitic mite, Tropilaelaps mercedesae, is shaped by the parasitic life history.</title>
        <authorList>
            <person name="Dong X."/>
            <person name="Armstrong S.D."/>
            <person name="Xia D."/>
            <person name="Makepeace B.L."/>
            <person name="Darby A.C."/>
            <person name="Kadowaki T."/>
        </authorList>
    </citation>
    <scope>NUCLEOTIDE SEQUENCE [LARGE SCALE GENOMIC DNA]</scope>
    <source>
        <strain evidence="1">Wuxi-XJTLU</strain>
    </source>
</reference>
<comment type="caution">
    <text evidence="1">The sequence shown here is derived from an EMBL/GenBank/DDBJ whole genome shotgun (WGS) entry which is preliminary data.</text>
</comment>
<proteinExistence type="predicted"/>
<dbReference type="AlphaFoldDB" id="A0A1V9XX39"/>
<evidence type="ECO:0000313" key="2">
    <source>
        <dbReference type="Proteomes" id="UP000192247"/>
    </source>
</evidence>
<dbReference type="EMBL" id="MNPL01002842">
    <property type="protein sequence ID" value="OQR77938.1"/>
    <property type="molecule type" value="Genomic_DNA"/>
</dbReference>
<feature type="non-terminal residue" evidence="1">
    <location>
        <position position="1"/>
    </location>
</feature>
<protein>
    <submittedName>
        <fullName evidence="1">Uncharacterized protein</fullName>
    </submittedName>
</protein>
<gene>
    <name evidence="1" type="ORF">BIW11_06739</name>
</gene>
<sequence length="177" mass="19226">SESHRCSLFDLIGVCQEGRIGSVGANRCGCDGGNFQQLLIGTRRGSIRTGWTFRLSESDLRPPAAGSSLYWIRFEFVLDLRCLLVNNHAGRVIGEGPVSRGPRRGCAAPLFELAILELRNSRVCLSAKQEDCVGKLVGSNSTLLARSFRSFAVLLAEIKAVPCLFGQHGGRDVGEEF</sequence>
<accession>A0A1V9XX39</accession>
<keyword evidence="2" id="KW-1185">Reference proteome</keyword>
<dbReference type="Proteomes" id="UP000192247">
    <property type="component" value="Unassembled WGS sequence"/>
</dbReference>